<gene>
    <name evidence="2" type="ORF">HNQ64_003383</name>
</gene>
<reference evidence="2 3" key="1">
    <citation type="submission" date="2020-08" db="EMBL/GenBank/DDBJ databases">
        <title>Genomic Encyclopedia of Type Strains, Phase IV (KMG-IV): sequencing the most valuable type-strain genomes for metagenomic binning, comparative biology and taxonomic classification.</title>
        <authorList>
            <person name="Goeker M."/>
        </authorList>
    </citation>
    <scope>NUCLEOTIDE SEQUENCE [LARGE SCALE GENOMIC DNA]</scope>
    <source>
        <strain evidence="2 3">DSM 12251</strain>
    </source>
</reference>
<evidence type="ECO:0000256" key="1">
    <source>
        <dbReference type="SAM" id="Phobius"/>
    </source>
</evidence>
<evidence type="ECO:0000313" key="2">
    <source>
        <dbReference type="EMBL" id="MBB5039114.1"/>
    </source>
</evidence>
<accession>A0A7W7YMY9</accession>
<keyword evidence="1" id="KW-0812">Transmembrane</keyword>
<sequence>MSDDTPPLPHSIARIDLLKAIVVGLGIQLFVFLLSLVMLNGGYFTQCVVLSMAAWWSMLFIMALARRRSRLGTSLPFATVF</sequence>
<feature type="transmembrane region" description="Helical" evidence="1">
    <location>
        <begin position="17"/>
        <end position="37"/>
    </location>
</feature>
<dbReference type="AlphaFoldDB" id="A0A7W7YMY9"/>
<feature type="transmembrane region" description="Helical" evidence="1">
    <location>
        <begin position="43"/>
        <end position="65"/>
    </location>
</feature>
<keyword evidence="1" id="KW-1133">Transmembrane helix</keyword>
<protein>
    <submittedName>
        <fullName evidence="2">Uncharacterized protein</fullName>
    </submittedName>
</protein>
<dbReference type="EMBL" id="JACHIF010000007">
    <property type="protein sequence ID" value="MBB5039114.1"/>
    <property type="molecule type" value="Genomic_DNA"/>
</dbReference>
<dbReference type="Proteomes" id="UP000534294">
    <property type="component" value="Unassembled WGS sequence"/>
</dbReference>
<organism evidence="2 3">
    <name type="scientific">Prosthecobacter dejongeii</name>
    <dbReference type="NCBI Taxonomy" id="48465"/>
    <lineage>
        <taxon>Bacteria</taxon>
        <taxon>Pseudomonadati</taxon>
        <taxon>Verrucomicrobiota</taxon>
        <taxon>Verrucomicrobiia</taxon>
        <taxon>Verrucomicrobiales</taxon>
        <taxon>Verrucomicrobiaceae</taxon>
        <taxon>Prosthecobacter</taxon>
    </lineage>
</organism>
<evidence type="ECO:0000313" key="3">
    <source>
        <dbReference type="Proteomes" id="UP000534294"/>
    </source>
</evidence>
<keyword evidence="1" id="KW-0472">Membrane</keyword>
<name>A0A7W7YMY9_9BACT</name>
<proteinExistence type="predicted"/>
<comment type="caution">
    <text evidence="2">The sequence shown here is derived from an EMBL/GenBank/DDBJ whole genome shotgun (WGS) entry which is preliminary data.</text>
</comment>
<keyword evidence="3" id="KW-1185">Reference proteome</keyword>